<keyword evidence="4" id="KW-0479">Metal-binding</keyword>
<evidence type="ECO:0000256" key="5">
    <source>
        <dbReference type="ARBA" id="ARBA00022801"/>
    </source>
</evidence>
<dbReference type="InterPro" id="IPR000718">
    <property type="entry name" value="Peptidase_M13"/>
</dbReference>
<dbReference type="PRINTS" id="PR00786">
    <property type="entry name" value="NEPRILYSIN"/>
</dbReference>
<dbReference type="Proteomes" id="UP000224080">
    <property type="component" value="Unassembled WGS sequence"/>
</dbReference>
<organism evidence="11 12">
    <name type="scientific">Blastomyces parvus</name>
    <dbReference type="NCBI Taxonomy" id="2060905"/>
    <lineage>
        <taxon>Eukaryota</taxon>
        <taxon>Fungi</taxon>
        <taxon>Dikarya</taxon>
        <taxon>Ascomycota</taxon>
        <taxon>Pezizomycotina</taxon>
        <taxon>Eurotiomycetes</taxon>
        <taxon>Eurotiomycetidae</taxon>
        <taxon>Onygenales</taxon>
        <taxon>Ajellomycetaceae</taxon>
        <taxon>Blastomyces</taxon>
    </lineage>
</organism>
<feature type="domain" description="Peptidase M13 N-terminal" evidence="10">
    <location>
        <begin position="107"/>
        <end position="470"/>
    </location>
</feature>
<dbReference type="PROSITE" id="PS51885">
    <property type="entry name" value="NEPRILYSIN"/>
    <property type="match status" value="1"/>
</dbReference>
<feature type="domain" description="Peptidase M13 C-terminal" evidence="9">
    <location>
        <begin position="532"/>
        <end position="731"/>
    </location>
</feature>
<feature type="transmembrane region" description="Helical" evidence="8">
    <location>
        <begin position="25"/>
        <end position="49"/>
    </location>
</feature>
<dbReference type="CDD" id="cd08662">
    <property type="entry name" value="M13"/>
    <property type="match status" value="1"/>
</dbReference>
<evidence type="ECO:0000256" key="7">
    <source>
        <dbReference type="ARBA" id="ARBA00023049"/>
    </source>
</evidence>
<dbReference type="GO" id="GO:0016485">
    <property type="term" value="P:protein processing"/>
    <property type="evidence" value="ECO:0007669"/>
    <property type="project" value="TreeGrafter"/>
</dbReference>
<dbReference type="InterPro" id="IPR042089">
    <property type="entry name" value="Peptidase_M13_dom_2"/>
</dbReference>
<dbReference type="Pfam" id="PF05649">
    <property type="entry name" value="Peptidase_M13_N"/>
    <property type="match status" value="1"/>
</dbReference>
<evidence type="ECO:0000313" key="12">
    <source>
        <dbReference type="Proteomes" id="UP000224080"/>
    </source>
</evidence>
<dbReference type="InterPro" id="IPR024079">
    <property type="entry name" value="MetalloPept_cat_dom_sf"/>
</dbReference>
<protein>
    <submittedName>
        <fullName evidence="11">Endothelin-converting enzyme</fullName>
    </submittedName>
</protein>
<dbReference type="GO" id="GO:0046872">
    <property type="term" value="F:metal ion binding"/>
    <property type="evidence" value="ECO:0007669"/>
    <property type="project" value="UniProtKB-KW"/>
</dbReference>
<dbReference type="Pfam" id="PF01431">
    <property type="entry name" value="Peptidase_M13"/>
    <property type="match status" value="1"/>
</dbReference>
<keyword evidence="8" id="KW-1133">Transmembrane helix</keyword>
<keyword evidence="7" id="KW-0482">Metalloprotease</keyword>
<name>A0A2B7X4N4_9EURO</name>
<evidence type="ECO:0000256" key="6">
    <source>
        <dbReference type="ARBA" id="ARBA00022833"/>
    </source>
</evidence>
<dbReference type="PANTHER" id="PTHR11733">
    <property type="entry name" value="ZINC METALLOPROTEASE FAMILY M13 NEPRILYSIN-RELATED"/>
    <property type="match status" value="1"/>
</dbReference>
<dbReference type="GO" id="GO:0005886">
    <property type="term" value="C:plasma membrane"/>
    <property type="evidence" value="ECO:0007669"/>
    <property type="project" value="TreeGrafter"/>
</dbReference>
<evidence type="ECO:0000313" key="11">
    <source>
        <dbReference type="EMBL" id="PGH03741.1"/>
    </source>
</evidence>
<keyword evidence="6" id="KW-0862">Zinc</keyword>
<dbReference type="Gene3D" id="3.40.390.10">
    <property type="entry name" value="Collagenase (Catalytic Domain)"/>
    <property type="match status" value="1"/>
</dbReference>
<proteinExistence type="inferred from homology"/>
<evidence type="ECO:0000259" key="10">
    <source>
        <dbReference type="Pfam" id="PF05649"/>
    </source>
</evidence>
<evidence type="ECO:0000259" key="9">
    <source>
        <dbReference type="Pfam" id="PF01431"/>
    </source>
</evidence>
<keyword evidence="3" id="KW-0645">Protease</keyword>
<dbReference type="InterPro" id="IPR018497">
    <property type="entry name" value="Peptidase_M13_C"/>
</dbReference>
<dbReference type="STRING" id="2060905.A0A2B7X4N4"/>
<keyword evidence="8" id="KW-0812">Transmembrane</keyword>
<dbReference type="SUPFAM" id="SSF55486">
    <property type="entry name" value="Metalloproteases ('zincins'), catalytic domain"/>
    <property type="match status" value="1"/>
</dbReference>
<comment type="cofactor">
    <cofactor evidence="1">
        <name>Zn(2+)</name>
        <dbReference type="ChEBI" id="CHEBI:29105"/>
    </cofactor>
</comment>
<dbReference type="OrthoDB" id="6475849at2759"/>
<dbReference type="PANTHER" id="PTHR11733:SF167">
    <property type="entry name" value="FI17812P1-RELATED"/>
    <property type="match status" value="1"/>
</dbReference>
<keyword evidence="12" id="KW-1185">Reference proteome</keyword>
<dbReference type="GO" id="GO:0004222">
    <property type="term" value="F:metalloendopeptidase activity"/>
    <property type="evidence" value="ECO:0007669"/>
    <property type="project" value="InterPro"/>
</dbReference>
<dbReference type="AlphaFoldDB" id="A0A2B7X4N4"/>
<keyword evidence="8" id="KW-0472">Membrane</keyword>
<reference evidence="11 12" key="1">
    <citation type="submission" date="2017-10" db="EMBL/GenBank/DDBJ databases">
        <title>Comparative genomics in systemic dimorphic fungi from Ajellomycetaceae.</title>
        <authorList>
            <person name="Munoz J.F."/>
            <person name="Mcewen J.G."/>
            <person name="Clay O.K."/>
            <person name="Cuomo C.A."/>
        </authorList>
    </citation>
    <scope>NUCLEOTIDE SEQUENCE [LARGE SCALE GENOMIC DNA]</scope>
    <source>
        <strain evidence="11 12">UAMH130</strain>
    </source>
</reference>
<evidence type="ECO:0000256" key="4">
    <source>
        <dbReference type="ARBA" id="ARBA00022723"/>
    </source>
</evidence>
<sequence>MSNEKLDHGELGLNYFQKPKRGRSLAVLCAGVFMTCYVLQTVFMASWWYSSKSDSENYPAIAEAKERLSKKDCYPTPGNSPCLSPECIHASSDFLNNMHPNPETIDPCTNFDQLVCGGFYENDIPSDESSISTLGQVDDRVQTILRRVLEAPATESSDENFVMLKTAYNACMNETVLEKIGKAPLQKLLDGIKLEDGNENSFTDAFLALIDIGVNYPIHLRIDADETNPDTVIIYLSFSTPVGLPSPTNYNDTEIVDQYTNVTEQIFDHFGVSGAATVIDFEKKLAELQVSGEDSFDKFSLSNTQALLPQVSLERIISAKAPEQYEAKEIGVYRADTVKALSKLLADTSTPVLESFLKWKVIQTYVNDIEDPIISLYHRFERVIAGQDPDSFTERWEKCIPAVDNDLGWILSKVFIEKAFSEDSKKFGDQIILDIKEVFVETLKNTMWLSEEVRKVALKKVENIIQKIGYSTESPDVRSSEDLKEWYSGLTITSAFFENRVNAKKFLSDRGWAKLGKPTDRAEWAMTMTTVNAYYNPPGNEIVFPAGIMQRPLFFNPSLPKYLTYGAFGAVGGHELTHAFDNNGRNYDENGNRADWWDDETEKAFTDRAECFVEQYSNYTVTGPDGEKLHVKGDKTLGENIADAGGLKAAYKAWKKREASSPSAPLPGLGNYTNEQVFFLSYATFWCDKSTPEQAALKIETDEHAPKPVRILGTVANSPDFRAAFNCPVKEPTCDLW</sequence>
<evidence type="ECO:0000256" key="3">
    <source>
        <dbReference type="ARBA" id="ARBA00022670"/>
    </source>
</evidence>
<accession>A0A2B7X4N4</accession>
<evidence type="ECO:0000256" key="1">
    <source>
        <dbReference type="ARBA" id="ARBA00001947"/>
    </source>
</evidence>
<comment type="caution">
    <text evidence="11">The sequence shown here is derived from an EMBL/GenBank/DDBJ whole genome shotgun (WGS) entry which is preliminary data.</text>
</comment>
<dbReference type="EMBL" id="PDNC01000045">
    <property type="protein sequence ID" value="PGH03741.1"/>
    <property type="molecule type" value="Genomic_DNA"/>
</dbReference>
<evidence type="ECO:0000256" key="8">
    <source>
        <dbReference type="SAM" id="Phobius"/>
    </source>
</evidence>
<comment type="similarity">
    <text evidence="2">Belongs to the peptidase M13 family.</text>
</comment>
<dbReference type="InterPro" id="IPR008753">
    <property type="entry name" value="Peptidase_M13_N"/>
</dbReference>
<keyword evidence="5" id="KW-0378">Hydrolase</keyword>
<dbReference type="Gene3D" id="1.10.1380.10">
    <property type="entry name" value="Neutral endopeptidase , domain2"/>
    <property type="match status" value="1"/>
</dbReference>
<gene>
    <name evidence="11" type="ORF">GX51_03885</name>
</gene>
<evidence type="ECO:0000256" key="2">
    <source>
        <dbReference type="ARBA" id="ARBA00007357"/>
    </source>
</evidence>